<gene>
    <name evidence="4" type="ORF">AB2U05_07805</name>
</gene>
<accession>A0AB39TGD8</accession>
<sequence length="429" mass="45835">MSGDLTDLDVRPLWEAVAARLARGDDAAAIRNVTAPLSRTGQAMVAGWLTRGRRPGSRPVALRATGNGCVVPVPKLLDSLGRTPDDLRALIEAAGVKIPDLAGQRRAADQMRADINDYAERALPDAPLLTARLRSYGISDETLEDRRRLIDSLSRLRDLLPLPRPVTLARLAHHCAGDPHYFDLNDTGHGDKVVLLARDLLQAPQPDTPAAERALLARLGVIADRLSQTVLVLNVAATGDGPTDRALNLARSDNRPVHVTLHDLTAHPPTLDSNRAWLVVENPSVVDEALMRGTDQPIVCTSGTLTAVDHTLLALAVDNGVPLEYSGDLDPSGHAIAAAVQARYQAAIRYMDEAARLAVDAGSRFGSVLPPGQKGTELEGDSPAKAPTEPTAGSQTHRVIFQEHSVILDLLLGPSTGDPLSVPRQRHSL</sequence>
<proteinExistence type="predicted"/>
<evidence type="ECO:0000259" key="2">
    <source>
        <dbReference type="Pfam" id="PF09664"/>
    </source>
</evidence>
<dbReference type="InterPro" id="IPR024465">
    <property type="entry name" value="DUF2399"/>
</dbReference>
<dbReference type="Pfam" id="PF09664">
    <property type="entry name" value="DUF2399"/>
    <property type="match status" value="1"/>
</dbReference>
<feature type="region of interest" description="Disordered" evidence="1">
    <location>
        <begin position="368"/>
        <end position="395"/>
    </location>
</feature>
<evidence type="ECO:0000256" key="1">
    <source>
        <dbReference type="SAM" id="MobiDB-lite"/>
    </source>
</evidence>
<dbReference type="AlphaFoldDB" id="A0AB39TGD8"/>
<feature type="domain" description="DUF2399" evidence="2">
    <location>
        <begin position="258"/>
        <end position="352"/>
    </location>
</feature>
<organism evidence="4">
    <name type="scientific">Streptomyces sp. Y1</name>
    <dbReference type="NCBI Taxonomy" id="3238634"/>
    <lineage>
        <taxon>Bacteria</taxon>
        <taxon>Bacillati</taxon>
        <taxon>Actinomycetota</taxon>
        <taxon>Actinomycetes</taxon>
        <taxon>Kitasatosporales</taxon>
        <taxon>Streptomycetaceae</taxon>
        <taxon>Streptomyces</taxon>
    </lineage>
</organism>
<dbReference type="EMBL" id="CP163445">
    <property type="protein sequence ID" value="XDQ78383.1"/>
    <property type="molecule type" value="Genomic_DNA"/>
</dbReference>
<evidence type="ECO:0000313" key="4">
    <source>
        <dbReference type="EMBL" id="XDQ78383.1"/>
    </source>
</evidence>
<name>A0AB39TGD8_9ACTN</name>
<dbReference type="RefSeq" id="WP_369182854.1">
    <property type="nucleotide sequence ID" value="NZ_CP163445.1"/>
</dbReference>
<evidence type="ECO:0000259" key="3">
    <source>
        <dbReference type="Pfam" id="PF11796"/>
    </source>
</evidence>
<dbReference type="Pfam" id="PF11796">
    <property type="entry name" value="DUF3323"/>
    <property type="match status" value="1"/>
</dbReference>
<protein>
    <submittedName>
        <fullName evidence="4">DUF2399 domain-containing protein</fullName>
    </submittedName>
</protein>
<feature type="domain" description="Conserved hypothetical protein CHP02679 N terminus" evidence="3">
    <location>
        <begin position="65"/>
        <end position="236"/>
    </location>
</feature>
<reference evidence="4" key="1">
    <citation type="submission" date="2024-07" db="EMBL/GenBank/DDBJ databases">
        <authorList>
            <person name="Yu S.T."/>
        </authorList>
    </citation>
    <scope>NUCLEOTIDE SEQUENCE</scope>
    <source>
        <strain evidence="4">Y1</strain>
    </source>
</reference>
<dbReference type="InterPro" id="IPR024466">
    <property type="entry name" value="CHP02679_N"/>
</dbReference>